<dbReference type="AlphaFoldDB" id="A0AAV7LRM6"/>
<proteinExistence type="predicted"/>
<evidence type="ECO:0000313" key="1">
    <source>
        <dbReference type="EMBL" id="KAJ1090125.1"/>
    </source>
</evidence>
<comment type="caution">
    <text evidence="1">The sequence shown here is derived from an EMBL/GenBank/DDBJ whole genome shotgun (WGS) entry which is preliminary data.</text>
</comment>
<name>A0AAV7LRM6_PLEWA</name>
<organism evidence="1 2">
    <name type="scientific">Pleurodeles waltl</name>
    <name type="common">Iberian ribbed newt</name>
    <dbReference type="NCBI Taxonomy" id="8319"/>
    <lineage>
        <taxon>Eukaryota</taxon>
        <taxon>Metazoa</taxon>
        <taxon>Chordata</taxon>
        <taxon>Craniata</taxon>
        <taxon>Vertebrata</taxon>
        <taxon>Euteleostomi</taxon>
        <taxon>Amphibia</taxon>
        <taxon>Batrachia</taxon>
        <taxon>Caudata</taxon>
        <taxon>Salamandroidea</taxon>
        <taxon>Salamandridae</taxon>
        <taxon>Pleurodelinae</taxon>
        <taxon>Pleurodeles</taxon>
    </lineage>
</organism>
<reference evidence="1" key="1">
    <citation type="journal article" date="2022" name="bioRxiv">
        <title>Sequencing and chromosome-scale assembly of the giantPleurodeles waltlgenome.</title>
        <authorList>
            <person name="Brown T."/>
            <person name="Elewa A."/>
            <person name="Iarovenko S."/>
            <person name="Subramanian E."/>
            <person name="Araus A.J."/>
            <person name="Petzold A."/>
            <person name="Susuki M."/>
            <person name="Suzuki K.-i.T."/>
            <person name="Hayashi T."/>
            <person name="Toyoda A."/>
            <person name="Oliveira C."/>
            <person name="Osipova E."/>
            <person name="Leigh N.D."/>
            <person name="Simon A."/>
            <person name="Yun M.H."/>
        </authorList>
    </citation>
    <scope>NUCLEOTIDE SEQUENCE</scope>
    <source>
        <strain evidence="1">20211129_DDA</strain>
        <tissue evidence="1">Liver</tissue>
    </source>
</reference>
<dbReference type="EMBL" id="JANPWB010000015">
    <property type="protein sequence ID" value="KAJ1090125.1"/>
    <property type="molecule type" value="Genomic_DNA"/>
</dbReference>
<accession>A0AAV7LRM6</accession>
<dbReference type="Proteomes" id="UP001066276">
    <property type="component" value="Chromosome 11"/>
</dbReference>
<keyword evidence="2" id="KW-1185">Reference proteome</keyword>
<gene>
    <name evidence="1" type="ORF">NDU88_003262</name>
</gene>
<evidence type="ECO:0000313" key="2">
    <source>
        <dbReference type="Proteomes" id="UP001066276"/>
    </source>
</evidence>
<sequence length="93" mass="10175">MLDSMFSPKCVSSSASLKRIGAGLRGAGSTYSQTQAFLMGSERKSEWAPAWAQTRYRILGAAVGAWHKHRAASAALENMAQTTLCYSWLALYR</sequence>
<protein>
    <submittedName>
        <fullName evidence="1">Uncharacterized protein</fullName>
    </submittedName>
</protein>